<keyword evidence="2" id="KW-1133">Transmembrane helix</keyword>
<name>A0A835VHK1_VANPL</name>
<feature type="region of interest" description="Disordered" evidence="1">
    <location>
        <begin position="1"/>
        <end position="80"/>
    </location>
</feature>
<evidence type="ECO:0000313" key="4">
    <source>
        <dbReference type="Proteomes" id="UP000636800"/>
    </source>
</evidence>
<accession>A0A835VHK1</accession>
<comment type="caution">
    <text evidence="3">The sequence shown here is derived from an EMBL/GenBank/DDBJ whole genome shotgun (WGS) entry which is preliminary data.</text>
</comment>
<feature type="transmembrane region" description="Helical" evidence="2">
    <location>
        <begin position="97"/>
        <end position="116"/>
    </location>
</feature>
<keyword evidence="2" id="KW-0472">Membrane</keyword>
<evidence type="ECO:0000313" key="3">
    <source>
        <dbReference type="EMBL" id="KAG0499117.1"/>
    </source>
</evidence>
<dbReference type="Proteomes" id="UP000636800">
    <property type="component" value="Chromosome 1"/>
</dbReference>
<dbReference type="EMBL" id="JADCNL010000001">
    <property type="protein sequence ID" value="KAG0499117.1"/>
    <property type="molecule type" value="Genomic_DNA"/>
</dbReference>
<evidence type="ECO:0000256" key="2">
    <source>
        <dbReference type="SAM" id="Phobius"/>
    </source>
</evidence>
<feature type="compositionally biased region" description="Low complexity" evidence="1">
    <location>
        <begin position="53"/>
        <end position="72"/>
    </location>
</feature>
<sequence>MKNKKTSFPQKNSSASTKGTDSSSSLSKTSVSGKNSGKVNFVESGKSSICRGSTSSDVSNESNCSSMSNSINKPHKANDSRWEAIQTAQVKDGQLGLNNLGCLSWVVVILVVYICLS</sequence>
<keyword evidence="2" id="KW-0812">Transmembrane</keyword>
<dbReference type="AlphaFoldDB" id="A0A835VHK1"/>
<protein>
    <submittedName>
        <fullName evidence="3">Uncharacterized protein</fullName>
    </submittedName>
</protein>
<gene>
    <name evidence="3" type="ORF">HPP92_003808</name>
</gene>
<feature type="compositionally biased region" description="Low complexity" evidence="1">
    <location>
        <begin position="13"/>
        <end position="36"/>
    </location>
</feature>
<evidence type="ECO:0000256" key="1">
    <source>
        <dbReference type="SAM" id="MobiDB-lite"/>
    </source>
</evidence>
<keyword evidence="4" id="KW-1185">Reference proteome</keyword>
<organism evidence="3 4">
    <name type="scientific">Vanilla planifolia</name>
    <name type="common">Vanilla</name>
    <dbReference type="NCBI Taxonomy" id="51239"/>
    <lineage>
        <taxon>Eukaryota</taxon>
        <taxon>Viridiplantae</taxon>
        <taxon>Streptophyta</taxon>
        <taxon>Embryophyta</taxon>
        <taxon>Tracheophyta</taxon>
        <taxon>Spermatophyta</taxon>
        <taxon>Magnoliopsida</taxon>
        <taxon>Liliopsida</taxon>
        <taxon>Asparagales</taxon>
        <taxon>Orchidaceae</taxon>
        <taxon>Vanilloideae</taxon>
        <taxon>Vanilleae</taxon>
        <taxon>Vanilla</taxon>
    </lineage>
</organism>
<proteinExistence type="predicted"/>
<feature type="compositionally biased region" description="Polar residues" evidence="1">
    <location>
        <begin position="1"/>
        <end position="12"/>
    </location>
</feature>
<reference evidence="3 4" key="1">
    <citation type="journal article" date="2020" name="Nat. Food">
        <title>A phased Vanilla planifolia genome enables genetic improvement of flavour and production.</title>
        <authorList>
            <person name="Hasing T."/>
            <person name="Tang H."/>
            <person name="Brym M."/>
            <person name="Khazi F."/>
            <person name="Huang T."/>
            <person name="Chambers A.H."/>
        </authorList>
    </citation>
    <scope>NUCLEOTIDE SEQUENCE [LARGE SCALE GENOMIC DNA]</scope>
    <source>
        <tissue evidence="3">Leaf</tissue>
    </source>
</reference>